<organism evidence="10 11">
    <name type="scientific">Aquabacterium soli</name>
    <dbReference type="NCBI Taxonomy" id="2493092"/>
    <lineage>
        <taxon>Bacteria</taxon>
        <taxon>Pseudomonadati</taxon>
        <taxon>Pseudomonadota</taxon>
        <taxon>Betaproteobacteria</taxon>
        <taxon>Burkholderiales</taxon>
        <taxon>Aquabacterium</taxon>
    </lineage>
</organism>
<dbReference type="Proteomes" id="UP000269265">
    <property type="component" value="Unassembled WGS sequence"/>
</dbReference>
<dbReference type="HAMAP" id="MF_00692">
    <property type="entry name" value="SelO"/>
    <property type="match status" value="1"/>
</dbReference>
<evidence type="ECO:0000256" key="6">
    <source>
        <dbReference type="ARBA" id="ARBA00022840"/>
    </source>
</evidence>
<dbReference type="GO" id="GO:0000287">
    <property type="term" value="F:magnesium ion binding"/>
    <property type="evidence" value="ECO:0007669"/>
    <property type="project" value="UniProtKB-UniRule"/>
</dbReference>
<feature type="binding site" evidence="8">
    <location>
        <position position="100"/>
    </location>
    <ligand>
        <name>ATP</name>
        <dbReference type="ChEBI" id="CHEBI:30616"/>
    </ligand>
</feature>
<comment type="catalytic activity">
    <reaction evidence="8">
        <text>L-tyrosyl-[protein] + ATP = O-(5'-adenylyl)-L-tyrosyl-[protein] + diphosphate</text>
        <dbReference type="Rhea" id="RHEA:54288"/>
        <dbReference type="Rhea" id="RHEA-COMP:10136"/>
        <dbReference type="Rhea" id="RHEA-COMP:13846"/>
        <dbReference type="ChEBI" id="CHEBI:30616"/>
        <dbReference type="ChEBI" id="CHEBI:33019"/>
        <dbReference type="ChEBI" id="CHEBI:46858"/>
        <dbReference type="ChEBI" id="CHEBI:83624"/>
        <dbReference type="EC" id="2.7.7.108"/>
    </reaction>
</comment>
<evidence type="ECO:0000313" key="10">
    <source>
        <dbReference type="EMBL" id="RRS05767.1"/>
    </source>
</evidence>
<accession>A0A3R8YQM0</accession>
<keyword evidence="6 8" id="KW-0067">ATP-binding</keyword>
<gene>
    <name evidence="8" type="primary">ydiU</name>
    <name evidence="8" type="synonym">selO</name>
    <name evidence="10" type="ORF">EIP75_02560</name>
</gene>
<dbReference type="PANTHER" id="PTHR32057:SF14">
    <property type="entry name" value="PROTEIN ADENYLYLTRANSFERASE SELO, MITOCHONDRIAL"/>
    <property type="match status" value="1"/>
</dbReference>
<keyword evidence="2 8" id="KW-0808">Transferase</keyword>
<feature type="region of interest" description="Disordered" evidence="9">
    <location>
        <begin position="29"/>
        <end position="49"/>
    </location>
</feature>
<comment type="caution">
    <text evidence="10">The sequence shown here is derived from an EMBL/GenBank/DDBJ whole genome shotgun (WGS) entry which is preliminary data.</text>
</comment>
<feature type="binding site" evidence="8">
    <location>
        <position position="135"/>
    </location>
    <ligand>
        <name>ATP</name>
        <dbReference type="ChEBI" id="CHEBI:30616"/>
    </ligand>
</feature>
<dbReference type="OrthoDB" id="9776281at2"/>
<keyword evidence="3 8" id="KW-0548">Nucleotidyltransferase</keyword>
<comment type="catalytic activity">
    <reaction evidence="8">
        <text>L-seryl-[protein] + UTP = O-(5'-uridylyl)-L-seryl-[protein] + diphosphate</text>
        <dbReference type="Rhea" id="RHEA:64604"/>
        <dbReference type="Rhea" id="RHEA-COMP:9863"/>
        <dbReference type="Rhea" id="RHEA-COMP:16635"/>
        <dbReference type="ChEBI" id="CHEBI:29999"/>
        <dbReference type="ChEBI" id="CHEBI:33019"/>
        <dbReference type="ChEBI" id="CHEBI:46398"/>
        <dbReference type="ChEBI" id="CHEBI:156051"/>
    </reaction>
</comment>
<evidence type="ECO:0000256" key="3">
    <source>
        <dbReference type="ARBA" id="ARBA00022695"/>
    </source>
</evidence>
<comment type="cofactor">
    <cofactor evidence="8">
        <name>Mg(2+)</name>
        <dbReference type="ChEBI" id="CHEBI:18420"/>
    </cofactor>
    <cofactor evidence="8">
        <name>Mn(2+)</name>
        <dbReference type="ChEBI" id="CHEBI:29035"/>
    </cofactor>
</comment>
<comment type="catalytic activity">
    <reaction evidence="8">
        <text>L-threonyl-[protein] + ATP = 3-O-(5'-adenylyl)-L-threonyl-[protein] + diphosphate</text>
        <dbReference type="Rhea" id="RHEA:54292"/>
        <dbReference type="Rhea" id="RHEA-COMP:11060"/>
        <dbReference type="Rhea" id="RHEA-COMP:13847"/>
        <dbReference type="ChEBI" id="CHEBI:30013"/>
        <dbReference type="ChEBI" id="CHEBI:30616"/>
        <dbReference type="ChEBI" id="CHEBI:33019"/>
        <dbReference type="ChEBI" id="CHEBI:138113"/>
        <dbReference type="EC" id="2.7.7.108"/>
    </reaction>
</comment>
<evidence type="ECO:0000256" key="1">
    <source>
        <dbReference type="ARBA" id="ARBA00009747"/>
    </source>
</evidence>
<feature type="binding site" evidence="8">
    <location>
        <position position="134"/>
    </location>
    <ligand>
        <name>ATP</name>
        <dbReference type="ChEBI" id="CHEBI:30616"/>
    </ligand>
</feature>
<comment type="function">
    <text evidence="8">Nucleotidyltransferase involved in the post-translational modification of proteins. It can catalyze the addition of adenosine monophosphate (AMP) or uridine monophosphate (UMP) to a protein, resulting in modifications known as AMPylation and UMPylation.</text>
</comment>
<dbReference type="EC" id="2.7.7.108" evidence="8"/>
<keyword evidence="7 8" id="KW-0460">Magnesium</keyword>
<comment type="catalytic activity">
    <reaction evidence="8">
        <text>L-histidyl-[protein] + UTP = N(tele)-(5'-uridylyl)-L-histidyl-[protein] + diphosphate</text>
        <dbReference type="Rhea" id="RHEA:83891"/>
        <dbReference type="Rhea" id="RHEA-COMP:9745"/>
        <dbReference type="Rhea" id="RHEA-COMP:20239"/>
        <dbReference type="ChEBI" id="CHEBI:29979"/>
        <dbReference type="ChEBI" id="CHEBI:33019"/>
        <dbReference type="ChEBI" id="CHEBI:46398"/>
        <dbReference type="ChEBI" id="CHEBI:233474"/>
    </reaction>
</comment>
<feature type="binding site" evidence="8">
    <location>
        <position position="281"/>
    </location>
    <ligand>
        <name>ATP</name>
        <dbReference type="ChEBI" id="CHEBI:30616"/>
    </ligand>
</feature>
<feature type="binding site" evidence="8">
    <location>
        <position position="281"/>
    </location>
    <ligand>
        <name>Mg(2+)</name>
        <dbReference type="ChEBI" id="CHEBI:18420"/>
    </ligand>
</feature>
<evidence type="ECO:0000256" key="9">
    <source>
        <dbReference type="SAM" id="MobiDB-lite"/>
    </source>
</evidence>
<keyword evidence="11" id="KW-1185">Reference proteome</keyword>
<dbReference type="RefSeq" id="WP_125241674.1">
    <property type="nucleotide sequence ID" value="NZ_RSED01000002.1"/>
</dbReference>
<evidence type="ECO:0000256" key="2">
    <source>
        <dbReference type="ARBA" id="ARBA00022679"/>
    </source>
</evidence>
<dbReference type="EC" id="2.7.7.-" evidence="8"/>
<proteinExistence type="inferred from homology"/>
<keyword evidence="5 8" id="KW-0547">Nucleotide-binding</keyword>
<dbReference type="AlphaFoldDB" id="A0A3R8YQM0"/>
<dbReference type="EMBL" id="RSED01000002">
    <property type="protein sequence ID" value="RRS05767.1"/>
    <property type="molecule type" value="Genomic_DNA"/>
</dbReference>
<comment type="similarity">
    <text evidence="1 8">Belongs to the SELO family.</text>
</comment>
<sequence>MPLPSADAWLNRYAVLSQQLSDSDLRVPLGTEQRGQPLPAPQWVDTSDSAAQELGWPSDWWQQWPEALEVFTGNAVWPGMRPMSTVYSGHQFGVWAGQLGDGRALLLGEVDTPAGPREVQLKGAGMTPYSRRGDGRAVLRSSIREFLCSEAMHALGIPTSRALCLTASPHPVYRETPETAAVVTRVAPSFIRFGHFEHFAHSGQPGHHQALAALVDFVVNHHLPQFADLPRAADQPAERAVALLQHAALTTADLMAQWQGVGFCHGVMNTDNMSILGLTIDYGPYGFLDGFDPDHICNHSDHSGRYRWRQQPDVGFWNVGALAQALAALVPDAAEKGSDGQERILEALKAYEARYAEQMTARWRAKLGLQGAQQPQDVGLIQDWLALMARQRADFSITFRRLGAWRADLPAEAPENAPVRDLFVDRAAFDAWADRYGQRLSLEGAPGDADAQAARRARMDAVNPWMVLRNHLAESAIQAAQAGDFSEVRRLHRALTQPFTEQPGNARDADFPPDWANAIEVSCSS</sequence>
<feature type="binding site" evidence="8">
    <location>
        <position position="102"/>
    </location>
    <ligand>
        <name>ATP</name>
        <dbReference type="ChEBI" id="CHEBI:30616"/>
    </ligand>
</feature>
<keyword evidence="4 8" id="KW-0479">Metal-binding</keyword>
<dbReference type="InterPro" id="IPR003846">
    <property type="entry name" value="SelO"/>
</dbReference>
<dbReference type="GO" id="GO:0005524">
    <property type="term" value="F:ATP binding"/>
    <property type="evidence" value="ECO:0007669"/>
    <property type="project" value="UniProtKB-UniRule"/>
</dbReference>
<name>A0A3R8YQM0_9BURK</name>
<feature type="active site" description="Proton acceptor" evidence="8">
    <location>
        <position position="271"/>
    </location>
</feature>
<comment type="catalytic activity">
    <reaction evidence="8">
        <text>L-seryl-[protein] + ATP = 3-O-(5'-adenylyl)-L-seryl-[protein] + diphosphate</text>
        <dbReference type="Rhea" id="RHEA:58120"/>
        <dbReference type="Rhea" id="RHEA-COMP:9863"/>
        <dbReference type="Rhea" id="RHEA-COMP:15073"/>
        <dbReference type="ChEBI" id="CHEBI:29999"/>
        <dbReference type="ChEBI" id="CHEBI:30616"/>
        <dbReference type="ChEBI" id="CHEBI:33019"/>
        <dbReference type="ChEBI" id="CHEBI:142516"/>
        <dbReference type="EC" id="2.7.7.108"/>
    </reaction>
</comment>
<feature type="binding site" evidence="8">
    <location>
        <position position="103"/>
    </location>
    <ligand>
        <name>ATP</name>
        <dbReference type="ChEBI" id="CHEBI:30616"/>
    </ligand>
</feature>
<dbReference type="Pfam" id="PF02696">
    <property type="entry name" value="SelO"/>
    <property type="match status" value="1"/>
</dbReference>
<feature type="binding site" evidence="8">
    <location>
        <position position="122"/>
    </location>
    <ligand>
        <name>ATP</name>
        <dbReference type="ChEBI" id="CHEBI:30616"/>
    </ligand>
</feature>
<feature type="binding site" evidence="8">
    <location>
        <position position="272"/>
    </location>
    <ligand>
        <name>Mg(2+)</name>
        <dbReference type="ChEBI" id="CHEBI:18420"/>
    </ligand>
</feature>
<comment type="catalytic activity">
    <reaction evidence="8">
        <text>L-tyrosyl-[protein] + UTP = O-(5'-uridylyl)-L-tyrosyl-[protein] + diphosphate</text>
        <dbReference type="Rhea" id="RHEA:83887"/>
        <dbReference type="Rhea" id="RHEA-COMP:10136"/>
        <dbReference type="Rhea" id="RHEA-COMP:20238"/>
        <dbReference type="ChEBI" id="CHEBI:33019"/>
        <dbReference type="ChEBI" id="CHEBI:46398"/>
        <dbReference type="ChEBI" id="CHEBI:46858"/>
        <dbReference type="ChEBI" id="CHEBI:90602"/>
    </reaction>
</comment>
<reference evidence="10 11" key="1">
    <citation type="submission" date="2018-12" db="EMBL/GenBank/DDBJ databases">
        <title>The whole draft genome of Aquabacterium sp. SJQ9.</title>
        <authorList>
            <person name="Sun L."/>
            <person name="Gao X."/>
            <person name="Chen W."/>
            <person name="Huang K."/>
        </authorList>
    </citation>
    <scope>NUCLEOTIDE SEQUENCE [LARGE SCALE GENOMIC DNA]</scope>
    <source>
        <strain evidence="10 11">SJQ9</strain>
    </source>
</reference>
<keyword evidence="8" id="KW-0464">Manganese</keyword>
<evidence type="ECO:0000313" key="11">
    <source>
        <dbReference type="Proteomes" id="UP000269265"/>
    </source>
</evidence>
<dbReference type="GO" id="GO:0070733">
    <property type="term" value="F:AMPylase activity"/>
    <property type="evidence" value="ECO:0007669"/>
    <property type="project" value="UniProtKB-EC"/>
</dbReference>
<evidence type="ECO:0000256" key="7">
    <source>
        <dbReference type="ARBA" id="ARBA00022842"/>
    </source>
</evidence>
<feature type="binding site" evidence="8">
    <location>
        <position position="192"/>
    </location>
    <ligand>
        <name>ATP</name>
        <dbReference type="ChEBI" id="CHEBI:30616"/>
    </ligand>
</feature>
<dbReference type="GO" id="GO:0030145">
    <property type="term" value="F:manganese ion binding"/>
    <property type="evidence" value="ECO:0007669"/>
    <property type="project" value="UniProtKB-UniRule"/>
</dbReference>
<evidence type="ECO:0000256" key="4">
    <source>
        <dbReference type="ARBA" id="ARBA00022723"/>
    </source>
</evidence>
<evidence type="ECO:0000256" key="8">
    <source>
        <dbReference type="HAMAP-Rule" id="MF_00692"/>
    </source>
</evidence>
<feature type="binding site" evidence="8">
    <location>
        <position position="185"/>
    </location>
    <ligand>
        <name>ATP</name>
        <dbReference type="ChEBI" id="CHEBI:30616"/>
    </ligand>
</feature>
<dbReference type="PANTHER" id="PTHR32057">
    <property type="entry name" value="PROTEIN ADENYLYLTRANSFERASE SELO, MITOCHONDRIAL"/>
    <property type="match status" value="1"/>
</dbReference>
<evidence type="ECO:0000256" key="5">
    <source>
        <dbReference type="ARBA" id="ARBA00022741"/>
    </source>
</evidence>
<protein>
    <recommendedName>
        <fullName evidence="8">Protein nucleotidyltransferase YdiU</fullName>
        <ecNumber evidence="8">2.7.7.-</ecNumber>
    </recommendedName>
    <alternativeName>
        <fullName evidence="8">Protein adenylyltransferase YdiU</fullName>
        <ecNumber evidence="8">2.7.7.108</ecNumber>
    </alternativeName>
    <alternativeName>
        <fullName evidence="8">Protein uridylyltransferase YdiU</fullName>
        <ecNumber evidence="8">2.7.7.-</ecNumber>
    </alternativeName>
</protein>
<dbReference type="NCBIfam" id="NF000658">
    <property type="entry name" value="PRK00029.1"/>
    <property type="match status" value="1"/>
</dbReference>